<evidence type="ECO:0000259" key="4">
    <source>
        <dbReference type="PROSITE" id="PS50887"/>
    </source>
</evidence>
<dbReference type="CDD" id="cd01949">
    <property type="entry name" value="GGDEF"/>
    <property type="match status" value="1"/>
</dbReference>
<accession>A0ABW7GAY6</accession>
<dbReference type="InterPro" id="IPR011123">
    <property type="entry name" value="Y_Y_Y"/>
</dbReference>
<protein>
    <recommendedName>
        <fullName evidence="1">diguanylate cyclase</fullName>
        <ecNumber evidence="1">2.7.7.65</ecNumber>
    </recommendedName>
</protein>
<dbReference type="EMBL" id="JBIGIA010000018">
    <property type="protein sequence ID" value="MFG6459124.1"/>
    <property type="molecule type" value="Genomic_DNA"/>
</dbReference>
<dbReference type="Gene3D" id="2.60.40.10">
    <property type="entry name" value="Immunoglobulins"/>
    <property type="match status" value="1"/>
</dbReference>
<keyword evidence="6" id="KW-1185">Reference proteome</keyword>
<dbReference type="InterPro" id="IPR015943">
    <property type="entry name" value="WD40/YVTN_repeat-like_dom_sf"/>
</dbReference>
<evidence type="ECO:0000256" key="3">
    <source>
        <dbReference type="SAM" id="SignalP"/>
    </source>
</evidence>
<dbReference type="Pfam" id="PF07495">
    <property type="entry name" value="Y_Y_Y"/>
    <property type="match status" value="1"/>
</dbReference>
<dbReference type="InterPro" id="IPR000160">
    <property type="entry name" value="GGDEF_dom"/>
</dbReference>
<dbReference type="InterPro" id="IPR050469">
    <property type="entry name" value="Diguanylate_Cyclase"/>
</dbReference>
<dbReference type="NCBIfam" id="TIGR00254">
    <property type="entry name" value="GGDEF"/>
    <property type="match status" value="1"/>
</dbReference>
<dbReference type="SUPFAM" id="SSF63829">
    <property type="entry name" value="Calcium-dependent phosphotriesterase"/>
    <property type="match status" value="3"/>
</dbReference>
<dbReference type="PROSITE" id="PS51257">
    <property type="entry name" value="PROKAR_LIPOPROTEIN"/>
    <property type="match status" value="1"/>
</dbReference>
<dbReference type="Pfam" id="PF07494">
    <property type="entry name" value="Reg_prop"/>
    <property type="match status" value="2"/>
</dbReference>
<dbReference type="InterPro" id="IPR011110">
    <property type="entry name" value="Reg_prop"/>
</dbReference>
<name>A0ABW7GAY6_9BURK</name>
<feature type="chain" id="PRO_5046166592" description="diguanylate cyclase" evidence="3">
    <location>
        <begin position="27"/>
        <end position="1030"/>
    </location>
</feature>
<dbReference type="InterPro" id="IPR013783">
    <property type="entry name" value="Ig-like_fold"/>
</dbReference>
<feature type="domain" description="GGDEF" evidence="4">
    <location>
        <begin position="856"/>
        <end position="995"/>
    </location>
</feature>
<reference evidence="5 6" key="1">
    <citation type="submission" date="2024-09" db="EMBL/GenBank/DDBJ databases">
        <title>Novel species of the genus Pelomonas and Roseateles isolated from streams.</title>
        <authorList>
            <person name="Lu H."/>
        </authorList>
    </citation>
    <scope>NUCLEOTIDE SEQUENCE [LARGE SCALE GENOMIC DNA]</scope>
    <source>
        <strain evidence="5 6">BYS96W</strain>
    </source>
</reference>
<dbReference type="SMART" id="SM00267">
    <property type="entry name" value="GGDEF"/>
    <property type="match status" value="1"/>
</dbReference>
<sequence length="1030" mass="111605">MFNPLVRGSLVPGALCFLLACGPAQAVPGAGPLEVQFRSVAVPQNSVPAIAQDREGLMWVATSKGLMRYDGYRLRPIELAGDAGAPRGLGWVRALAPSAGGRMWIGTEYLGLVAYDPGLDRAERQAVDAPQSPIRAVAEGRDGAVWVGTIGRGLYRYDPASRQVTPQALTVQGEAETRVLALLAAADGAVWAGHWRGLARRVGEAWQPLVLPGLPGGAPVLALAEARDGRVWLGTQDGHLGVVEQGRVRWVQTLGLPIHALADAGDGRLWVGTKNGVFWIDETSGAIDARLRQDPRRAMGLAGNDISSLLRDHSGAMWVSGYGLGLQRHLSHPALAVRGPDANPASPLAEADVRAVLALKNGEVLAPTQTGHVVRLDGRPGHDLATLGEWPRERHSAVEIMAQAGDGSLWMAAAGRLEHRAADGHLLRDWPLDGGRAQQLLVRADGSVWLGMQEGLYRLAGPGATALARVHAQGDEKLHGGIYVLREAPDGRLWVGGQPGLLREREAGGGSLEPVPQAPGEALGSPAVMALLWARDGTLWVDATAVGLHRLKGWDAQGRARFERISERHGVDGVFGGHLHEDARGRIWSQLYVYDPQTDRLDGFGAAEGANFGSFWFFASAELPGGALLFGGSRGLLRVQPQAWQGDPPSPPLLIRRLRVNGQAWVAPPVAGEALRLPPGKRTLAVEFAALDYADPARLRYEYRLQGLDDDWTRVDAAARNPSFGPLRPGRYTLQVRATAHQALWNGPVLSLPVELAPAWWETDLARIAAALAAGAAVWAWTRWRTRQLRRHEVELRQLVDERTAELRELSLTDTLTGLRNRRYLEMRLDDDLSLCLRRFETPGPDGRAPSPGDDADLLLMLLDLDHFKRINDQHGHAAGDAVLVQLAQRLRAVFRETDSLVRWGGEEVLVLARETNRRDAAELAERVCAAVRDRPFDIGPGETVPVTVSIGFCAFPLDPRHPRLWDWRACLGLADSALYAAKARGRDGFVGAVRSNGLSPRDAPASEDAWRRETRLEVVGREGVDAQPV</sequence>
<comment type="caution">
    <text evidence="5">The sequence shown here is derived from an EMBL/GenBank/DDBJ whole genome shotgun (WGS) entry which is preliminary data.</text>
</comment>
<dbReference type="InterPro" id="IPR029787">
    <property type="entry name" value="Nucleotide_cyclase"/>
</dbReference>
<evidence type="ECO:0000256" key="1">
    <source>
        <dbReference type="ARBA" id="ARBA00012528"/>
    </source>
</evidence>
<dbReference type="Pfam" id="PF00990">
    <property type="entry name" value="GGDEF"/>
    <property type="match status" value="1"/>
</dbReference>
<dbReference type="Gene3D" id="3.30.70.270">
    <property type="match status" value="1"/>
</dbReference>
<organism evidence="5 6">
    <name type="scientific">Pelomonas nitida</name>
    <dbReference type="NCBI Taxonomy" id="3299027"/>
    <lineage>
        <taxon>Bacteria</taxon>
        <taxon>Pseudomonadati</taxon>
        <taxon>Pseudomonadota</taxon>
        <taxon>Betaproteobacteria</taxon>
        <taxon>Burkholderiales</taxon>
        <taxon>Sphaerotilaceae</taxon>
        <taxon>Roseateles</taxon>
    </lineage>
</organism>
<dbReference type="Proteomes" id="UP001606305">
    <property type="component" value="Unassembled WGS sequence"/>
</dbReference>
<dbReference type="InterPro" id="IPR043128">
    <property type="entry name" value="Rev_trsase/Diguanyl_cyclase"/>
</dbReference>
<evidence type="ECO:0000256" key="2">
    <source>
        <dbReference type="ARBA" id="ARBA00034247"/>
    </source>
</evidence>
<dbReference type="PROSITE" id="PS50887">
    <property type="entry name" value="GGDEF"/>
    <property type="match status" value="1"/>
</dbReference>
<keyword evidence="5" id="KW-0548">Nucleotidyltransferase</keyword>
<comment type="catalytic activity">
    <reaction evidence="2">
        <text>2 GTP = 3',3'-c-di-GMP + 2 diphosphate</text>
        <dbReference type="Rhea" id="RHEA:24898"/>
        <dbReference type="ChEBI" id="CHEBI:33019"/>
        <dbReference type="ChEBI" id="CHEBI:37565"/>
        <dbReference type="ChEBI" id="CHEBI:58805"/>
        <dbReference type="EC" id="2.7.7.65"/>
    </reaction>
</comment>
<dbReference type="GO" id="GO:0052621">
    <property type="term" value="F:diguanylate cyclase activity"/>
    <property type="evidence" value="ECO:0007669"/>
    <property type="project" value="UniProtKB-EC"/>
</dbReference>
<keyword evidence="5" id="KW-0808">Transferase</keyword>
<dbReference type="RefSeq" id="WP_394490793.1">
    <property type="nucleotide sequence ID" value="NZ_JBIGIA010000018.1"/>
</dbReference>
<dbReference type="Gene3D" id="2.130.10.10">
    <property type="entry name" value="YVTN repeat-like/Quinoprotein amine dehydrogenase"/>
    <property type="match status" value="2"/>
</dbReference>
<dbReference type="PANTHER" id="PTHR45138">
    <property type="entry name" value="REGULATORY COMPONENTS OF SENSORY TRANSDUCTION SYSTEM"/>
    <property type="match status" value="1"/>
</dbReference>
<proteinExistence type="predicted"/>
<evidence type="ECO:0000313" key="6">
    <source>
        <dbReference type="Proteomes" id="UP001606305"/>
    </source>
</evidence>
<dbReference type="SUPFAM" id="SSF55073">
    <property type="entry name" value="Nucleotide cyclase"/>
    <property type="match status" value="1"/>
</dbReference>
<feature type="signal peptide" evidence="3">
    <location>
        <begin position="1"/>
        <end position="26"/>
    </location>
</feature>
<dbReference type="EC" id="2.7.7.65" evidence="1"/>
<dbReference type="PANTHER" id="PTHR45138:SF9">
    <property type="entry name" value="DIGUANYLATE CYCLASE DGCM-RELATED"/>
    <property type="match status" value="1"/>
</dbReference>
<keyword evidence="3" id="KW-0732">Signal</keyword>
<gene>
    <name evidence="5" type="ORF">ACG00X_20005</name>
</gene>
<evidence type="ECO:0000313" key="5">
    <source>
        <dbReference type="EMBL" id="MFG6459124.1"/>
    </source>
</evidence>